<keyword evidence="2" id="KW-1185">Reference proteome</keyword>
<sequence length="878" mass="97177">MDPSRAFGLPEGYFAQPGFSADEFIEQISQGDLEFAKKNAIFEPKPFVRTFERALQKLIDAQDELGANISSLERSTKSYSEDHRKKMTRLKQTFATVGSSFERLETQISEVSSNTIRIGEQLDTVAKEKDRAGAIKELVEFYAELNEGNTARLDELLDGGSEGMMKVAHTLRRLNTIVVDNQYSAPTDTAAKRQIEKYSEDFEKTMLRNFEAAYRDSDIHNMSIAARTLDAFNGGVSVVKAYINQHPFFLSSMISQSQDSIAEASYQSMEGISDITHLPPPPDRWLAQLFADTRDMMFKDWAVISKVFPRPIDVMQQLLKRVFEQTIQSYLETLLGRADRQSKLAFLRVLSSSHLETRKLVEDLQRFDAETVTPAVMVLESTRRSGNMPQGLLDMPNNAQTSSAQFSRSRSKKTPAKQGDNNGAIDDDDDMDDEVAARDRLGEARSGVSSAVAIAALIGRSEGDNAGVGLLHGFLNRCCDDLFESYIAGGNYMSAEQAHLKEAFRHALAPFLRARAERQTTTRGNALLGMFSNITKDNNASQANSSVASSGAAGLGGIGGIGGSSTNLAGGQAAGEPEGTLTTAAARTLLQVHAEAIARAVELENDNLSAGSVARLTSLLTTTLGDDYMFPALEDVMESLQDLRQEPDLRIFSVIRTANIIVRLVQIHFQRALVPFVGTSSYIYRDMVAEKNQLMSRVEMSLNLISNKLVGACTQWITGILNKQRKNDFRPADDDFTAFEMGTQPCRQCTDYLYRVRQACQQNLGVENRERILTDVGIALHRMLMEHFRKYVVSVAGGLVLVKDMSKYREAIGSFGIPALVEKFSILQDISNIFVVQPASLKSLLDEGPLARLDRATLQAFVQMREDSKTSGLVRQFM</sequence>
<reference evidence="1" key="1">
    <citation type="submission" date="2022-07" db="EMBL/GenBank/DDBJ databases">
        <title>Phylogenomic reconstructions and comparative analyses of Kickxellomycotina fungi.</title>
        <authorList>
            <person name="Reynolds N.K."/>
            <person name="Stajich J.E."/>
            <person name="Barry K."/>
            <person name="Grigoriev I.V."/>
            <person name="Crous P."/>
            <person name="Smith M.E."/>
        </authorList>
    </citation>
    <scope>NUCLEOTIDE SEQUENCE</scope>
    <source>
        <strain evidence="1">Benny 63K</strain>
    </source>
</reference>
<dbReference type="EMBL" id="JANBPG010000906">
    <property type="protein sequence ID" value="KAJ1892972.1"/>
    <property type="molecule type" value="Genomic_DNA"/>
</dbReference>
<name>A0ACC1IGL6_9FUNG</name>
<comment type="caution">
    <text evidence="1">The sequence shown here is derived from an EMBL/GenBank/DDBJ whole genome shotgun (WGS) entry which is preliminary data.</text>
</comment>
<evidence type="ECO:0000313" key="2">
    <source>
        <dbReference type="Proteomes" id="UP001150581"/>
    </source>
</evidence>
<evidence type="ECO:0000313" key="1">
    <source>
        <dbReference type="EMBL" id="KAJ1892972.1"/>
    </source>
</evidence>
<accession>A0ACC1IGL6</accession>
<protein>
    <submittedName>
        <fullName evidence="1">Exocyst complex component 5</fullName>
    </submittedName>
</protein>
<proteinExistence type="predicted"/>
<gene>
    <name evidence="1" type="primary">SEC10_2</name>
    <name evidence="1" type="ORF">LPJ66_006034</name>
</gene>
<organism evidence="1 2">
    <name type="scientific">Kickxella alabastrina</name>
    <dbReference type="NCBI Taxonomy" id="61397"/>
    <lineage>
        <taxon>Eukaryota</taxon>
        <taxon>Fungi</taxon>
        <taxon>Fungi incertae sedis</taxon>
        <taxon>Zoopagomycota</taxon>
        <taxon>Kickxellomycotina</taxon>
        <taxon>Kickxellomycetes</taxon>
        <taxon>Kickxellales</taxon>
        <taxon>Kickxellaceae</taxon>
        <taxon>Kickxella</taxon>
    </lineage>
</organism>
<dbReference type="Proteomes" id="UP001150581">
    <property type="component" value="Unassembled WGS sequence"/>
</dbReference>